<gene>
    <name evidence="2" type="ORF">O4328_44480</name>
    <name evidence="3" type="ORF">Q5707_42500</name>
</gene>
<evidence type="ECO:0000313" key="4">
    <source>
        <dbReference type="Proteomes" id="UP001066327"/>
    </source>
</evidence>
<dbReference type="AlphaFoldDB" id="A0AAX3YV39"/>
<proteinExistence type="predicted"/>
<keyword evidence="3" id="KW-0614">Plasmid</keyword>
<dbReference type="EMBL" id="JAPWIS010000058">
    <property type="protein sequence ID" value="MCZ4590590.1"/>
    <property type="molecule type" value="Genomic_DNA"/>
</dbReference>
<name>A0AAX3YV39_RHOOP</name>
<reference evidence="3" key="2">
    <citation type="submission" date="2023-07" db="EMBL/GenBank/DDBJ databases">
        <title>Genomic analysis of Rhodococcus opacus VOC-14 with glycol ethers degradation activity.</title>
        <authorList>
            <person name="Narkevich D.A."/>
            <person name="Hlushen A.M."/>
            <person name="Akhremchuk A.E."/>
            <person name="Sikolenko M.A."/>
            <person name="Valentovich L.N."/>
        </authorList>
    </citation>
    <scope>NUCLEOTIDE SEQUENCE</scope>
    <source>
        <strain evidence="3">VOC-14</strain>
        <plasmid evidence="3">pRho-VOC14-L</plasmid>
    </source>
</reference>
<reference evidence="2" key="1">
    <citation type="submission" date="2022-12" db="EMBL/GenBank/DDBJ databases">
        <authorList>
            <person name="Krivoruchko A.V."/>
            <person name="Elkin A."/>
        </authorList>
    </citation>
    <scope>NUCLEOTIDE SEQUENCE</scope>
    <source>
        <strain evidence="2">IEGM 249</strain>
    </source>
</reference>
<dbReference type="Proteomes" id="UP001231166">
    <property type="component" value="Plasmid pRho-VOC14-L"/>
</dbReference>
<dbReference type="Proteomes" id="UP001066327">
    <property type="component" value="Unassembled WGS sequence"/>
</dbReference>
<evidence type="ECO:0000256" key="1">
    <source>
        <dbReference type="SAM" id="MobiDB-lite"/>
    </source>
</evidence>
<evidence type="ECO:0000313" key="2">
    <source>
        <dbReference type="EMBL" id="MCZ4590590.1"/>
    </source>
</evidence>
<organism evidence="3 5">
    <name type="scientific">Rhodococcus opacus</name>
    <name type="common">Nocardia opaca</name>
    <dbReference type="NCBI Taxonomy" id="37919"/>
    <lineage>
        <taxon>Bacteria</taxon>
        <taxon>Bacillati</taxon>
        <taxon>Actinomycetota</taxon>
        <taxon>Actinomycetes</taxon>
        <taxon>Mycobacteriales</taxon>
        <taxon>Nocardiaceae</taxon>
        <taxon>Rhodococcus</taxon>
    </lineage>
</organism>
<dbReference type="EMBL" id="CP130956">
    <property type="protein sequence ID" value="WLF52102.1"/>
    <property type="molecule type" value="Genomic_DNA"/>
</dbReference>
<accession>A0AAX3YV39</accession>
<dbReference type="RefSeq" id="WP_269593138.1">
    <property type="nucleotide sequence ID" value="NZ_CP130956.1"/>
</dbReference>
<protein>
    <submittedName>
        <fullName evidence="3">Uncharacterized protein</fullName>
    </submittedName>
</protein>
<dbReference type="SUPFAM" id="SSF101898">
    <property type="entry name" value="NHL repeat"/>
    <property type="match status" value="1"/>
</dbReference>
<evidence type="ECO:0000313" key="5">
    <source>
        <dbReference type="Proteomes" id="UP001231166"/>
    </source>
</evidence>
<keyword evidence="4" id="KW-1185">Reference proteome</keyword>
<dbReference type="Gene3D" id="2.40.10.500">
    <property type="match status" value="1"/>
</dbReference>
<feature type="region of interest" description="Disordered" evidence="1">
    <location>
        <begin position="1"/>
        <end position="22"/>
    </location>
</feature>
<evidence type="ECO:0000313" key="3">
    <source>
        <dbReference type="EMBL" id="WLF52102.1"/>
    </source>
</evidence>
<sequence>MNQRFRQSRCAPRPGLNGPSRIAVPGDTLYITEYFGGTVVSLPVSGGTPTTAATGLNRPFGVAVQPGSPSPCSGSL</sequence>
<geneLocation type="plasmid" evidence="3 5">
    <name>pRho-VOC14-L</name>
</geneLocation>